<evidence type="ECO:0000313" key="2">
    <source>
        <dbReference type="EMBL" id="MFD1515690.1"/>
    </source>
</evidence>
<protein>
    <submittedName>
        <fullName evidence="2">Uncharacterized protein</fullName>
    </submittedName>
</protein>
<dbReference type="PROSITE" id="PS51318">
    <property type="entry name" value="TAT"/>
    <property type="match status" value="1"/>
</dbReference>
<feature type="compositionally biased region" description="Basic and acidic residues" evidence="1">
    <location>
        <begin position="123"/>
        <end position="133"/>
    </location>
</feature>
<reference evidence="2 3" key="1">
    <citation type="journal article" date="2019" name="Int. J. Syst. Evol. Microbiol.">
        <title>The Global Catalogue of Microorganisms (GCM) 10K type strain sequencing project: providing services to taxonomists for standard genome sequencing and annotation.</title>
        <authorList>
            <consortium name="The Broad Institute Genomics Platform"/>
            <consortium name="The Broad Institute Genome Sequencing Center for Infectious Disease"/>
            <person name="Wu L."/>
            <person name="Ma J."/>
        </authorList>
    </citation>
    <scope>NUCLEOTIDE SEQUENCE [LARGE SCALE GENOMIC DNA]</scope>
    <source>
        <strain evidence="2 3">CGMCC 1.12563</strain>
    </source>
</reference>
<dbReference type="Proteomes" id="UP001597187">
    <property type="component" value="Unassembled WGS sequence"/>
</dbReference>
<organism evidence="2 3">
    <name type="scientific">Halomarina rubra</name>
    <dbReference type="NCBI Taxonomy" id="2071873"/>
    <lineage>
        <taxon>Archaea</taxon>
        <taxon>Methanobacteriati</taxon>
        <taxon>Methanobacteriota</taxon>
        <taxon>Stenosarchaea group</taxon>
        <taxon>Halobacteria</taxon>
        <taxon>Halobacteriales</taxon>
        <taxon>Natronomonadaceae</taxon>
        <taxon>Halomarina</taxon>
    </lineage>
</organism>
<sequence length="133" mass="13782">MTSDNTNTDGTDSTLLRRRTILKALGGTAAAATALTSAATGDGEQSLSGGAMLNQPFKVADGVWLGPDSAKDTVSKADGNLYMATDTSVDYYAENDSWNSREVGSNAQPVPAVHTERLSVGPGHEHVKPSEGT</sequence>
<feature type="non-terminal residue" evidence="2">
    <location>
        <position position="133"/>
    </location>
</feature>
<proteinExistence type="predicted"/>
<accession>A0ABD6B1P3</accession>
<keyword evidence="3" id="KW-1185">Reference proteome</keyword>
<dbReference type="EMBL" id="JBHUDC010000010">
    <property type="protein sequence ID" value="MFD1515690.1"/>
    <property type="molecule type" value="Genomic_DNA"/>
</dbReference>
<gene>
    <name evidence="2" type="ORF">ACFSBT_20620</name>
</gene>
<feature type="region of interest" description="Disordered" evidence="1">
    <location>
        <begin position="100"/>
        <end position="133"/>
    </location>
</feature>
<name>A0ABD6B1P3_9EURY</name>
<comment type="caution">
    <text evidence="2">The sequence shown here is derived from an EMBL/GenBank/DDBJ whole genome shotgun (WGS) entry which is preliminary data.</text>
</comment>
<dbReference type="InterPro" id="IPR006311">
    <property type="entry name" value="TAT_signal"/>
</dbReference>
<dbReference type="AlphaFoldDB" id="A0ABD6B1P3"/>
<evidence type="ECO:0000313" key="3">
    <source>
        <dbReference type="Proteomes" id="UP001597187"/>
    </source>
</evidence>
<evidence type="ECO:0000256" key="1">
    <source>
        <dbReference type="SAM" id="MobiDB-lite"/>
    </source>
</evidence>